<keyword evidence="1" id="KW-1133">Transmembrane helix</keyword>
<protein>
    <submittedName>
        <fullName evidence="2">Uncharacterized protein</fullName>
    </submittedName>
</protein>
<keyword evidence="3" id="KW-1185">Reference proteome</keyword>
<evidence type="ECO:0000256" key="1">
    <source>
        <dbReference type="SAM" id="Phobius"/>
    </source>
</evidence>
<dbReference type="Proteomes" id="UP001374535">
    <property type="component" value="Chromosome 1"/>
</dbReference>
<dbReference type="EMBL" id="CP144700">
    <property type="protein sequence ID" value="WVZ21969.1"/>
    <property type="molecule type" value="Genomic_DNA"/>
</dbReference>
<proteinExistence type="predicted"/>
<keyword evidence="1" id="KW-0472">Membrane</keyword>
<reference evidence="2 3" key="1">
    <citation type="journal article" date="2023" name="Life. Sci Alliance">
        <title>Evolutionary insights into 3D genome organization and epigenetic landscape of Vigna mungo.</title>
        <authorList>
            <person name="Junaid A."/>
            <person name="Singh B."/>
            <person name="Bhatia S."/>
        </authorList>
    </citation>
    <scope>NUCLEOTIDE SEQUENCE [LARGE SCALE GENOMIC DNA]</scope>
    <source>
        <strain evidence="2">Urdbean</strain>
    </source>
</reference>
<gene>
    <name evidence="2" type="ORF">V8G54_000513</name>
</gene>
<dbReference type="AlphaFoldDB" id="A0AAQ3S7B8"/>
<evidence type="ECO:0000313" key="2">
    <source>
        <dbReference type="EMBL" id="WVZ21969.1"/>
    </source>
</evidence>
<name>A0AAQ3S7B8_VIGMU</name>
<keyword evidence="1" id="KW-0812">Transmembrane</keyword>
<feature type="transmembrane region" description="Helical" evidence="1">
    <location>
        <begin position="6"/>
        <end position="29"/>
    </location>
</feature>
<sequence length="198" mass="21913">MMMFLLVTNTGTSIIIITIIVSIIAAIICRRTLGGWRRHRPSEFIARSDVQLQLGRQNRTVVTQVPVATHLEHLQPVDESGVERQNPAKEVVCEVQVFEVTHLGNEVWDGPIELVRTEIQVNQTGYGGQGVRNRAGEGVGIQGEVFQRNEVPNGRGYLTLELIRRKDQNLEVVQHGEGGGYVSAEVVGRKIDVGEVGR</sequence>
<feature type="non-terminal residue" evidence="2">
    <location>
        <position position="198"/>
    </location>
</feature>
<evidence type="ECO:0000313" key="3">
    <source>
        <dbReference type="Proteomes" id="UP001374535"/>
    </source>
</evidence>
<accession>A0AAQ3S7B8</accession>
<organism evidence="2 3">
    <name type="scientific">Vigna mungo</name>
    <name type="common">Black gram</name>
    <name type="synonym">Phaseolus mungo</name>
    <dbReference type="NCBI Taxonomy" id="3915"/>
    <lineage>
        <taxon>Eukaryota</taxon>
        <taxon>Viridiplantae</taxon>
        <taxon>Streptophyta</taxon>
        <taxon>Embryophyta</taxon>
        <taxon>Tracheophyta</taxon>
        <taxon>Spermatophyta</taxon>
        <taxon>Magnoliopsida</taxon>
        <taxon>eudicotyledons</taxon>
        <taxon>Gunneridae</taxon>
        <taxon>Pentapetalae</taxon>
        <taxon>rosids</taxon>
        <taxon>fabids</taxon>
        <taxon>Fabales</taxon>
        <taxon>Fabaceae</taxon>
        <taxon>Papilionoideae</taxon>
        <taxon>50 kb inversion clade</taxon>
        <taxon>NPAAA clade</taxon>
        <taxon>indigoferoid/millettioid clade</taxon>
        <taxon>Phaseoleae</taxon>
        <taxon>Vigna</taxon>
    </lineage>
</organism>